<reference evidence="3" key="1">
    <citation type="journal article" date="2023" name="Proc. Natl. Acad. Sci. U.S.A.">
        <title>Genomic and structural basis for evolution of tropane alkaloid biosynthesis.</title>
        <authorList>
            <person name="Wanga Y.-J."/>
            <person name="Taina T."/>
            <person name="Yua J.-Y."/>
            <person name="Lia J."/>
            <person name="Xua B."/>
            <person name="Chenc J."/>
            <person name="D'Auriad J.C."/>
            <person name="Huanga J.-P."/>
            <person name="Huanga S.-X."/>
        </authorList>
    </citation>
    <scope>NUCLEOTIDE SEQUENCE [LARGE SCALE GENOMIC DNA]</scope>
    <source>
        <strain evidence="3">cv. KIB-2019</strain>
    </source>
</reference>
<feature type="region of interest" description="Disordered" evidence="1">
    <location>
        <begin position="160"/>
        <end position="187"/>
    </location>
</feature>
<name>A0A9Q1MAZ6_9SOLA</name>
<protein>
    <submittedName>
        <fullName evidence="2">Uncharacterized protein</fullName>
    </submittedName>
</protein>
<proteinExistence type="predicted"/>
<dbReference type="OrthoDB" id="1305511at2759"/>
<dbReference type="Proteomes" id="UP001152561">
    <property type="component" value="Unassembled WGS sequence"/>
</dbReference>
<sequence>MAKKCASSYATRGVGQDVVTRLLNVLEALVPNQGGLPAAQATSKAQAQDQLNVAASQTPELAPQQVVQPTTTIGQSKEFMNFMDLKPPEFDASSTSIEPQKFIDRCENILTTLRLKKICGVEFATFLFTGSVESWWILIQRDVGDKSSFNCGLSWPAQSESMVQSSRSDYPARQVQQQMQRKGNSSY</sequence>
<dbReference type="AlphaFoldDB" id="A0A9Q1MAZ6"/>
<keyword evidence="3" id="KW-1185">Reference proteome</keyword>
<accession>A0A9Q1MAZ6</accession>
<evidence type="ECO:0000256" key="1">
    <source>
        <dbReference type="SAM" id="MobiDB-lite"/>
    </source>
</evidence>
<evidence type="ECO:0000313" key="2">
    <source>
        <dbReference type="EMBL" id="KAJ8552820.1"/>
    </source>
</evidence>
<dbReference type="EMBL" id="JAJAGQ010000009">
    <property type="protein sequence ID" value="KAJ8552820.1"/>
    <property type="molecule type" value="Genomic_DNA"/>
</dbReference>
<organism evidence="2 3">
    <name type="scientific">Anisodus acutangulus</name>
    <dbReference type="NCBI Taxonomy" id="402998"/>
    <lineage>
        <taxon>Eukaryota</taxon>
        <taxon>Viridiplantae</taxon>
        <taxon>Streptophyta</taxon>
        <taxon>Embryophyta</taxon>
        <taxon>Tracheophyta</taxon>
        <taxon>Spermatophyta</taxon>
        <taxon>Magnoliopsida</taxon>
        <taxon>eudicotyledons</taxon>
        <taxon>Gunneridae</taxon>
        <taxon>Pentapetalae</taxon>
        <taxon>asterids</taxon>
        <taxon>lamiids</taxon>
        <taxon>Solanales</taxon>
        <taxon>Solanaceae</taxon>
        <taxon>Solanoideae</taxon>
        <taxon>Hyoscyameae</taxon>
        <taxon>Anisodus</taxon>
    </lineage>
</organism>
<comment type="caution">
    <text evidence="2">The sequence shown here is derived from an EMBL/GenBank/DDBJ whole genome shotgun (WGS) entry which is preliminary data.</text>
</comment>
<gene>
    <name evidence="2" type="ORF">K7X08_020213</name>
</gene>
<evidence type="ECO:0000313" key="3">
    <source>
        <dbReference type="Proteomes" id="UP001152561"/>
    </source>
</evidence>